<reference evidence="1" key="1">
    <citation type="journal article" date="2021" name="New Phytol.">
        <title>Evolutionary innovations through gain and loss of genes in the ectomycorrhizal Boletales.</title>
        <authorList>
            <person name="Wu G."/>
            <person name="Miyauchi S."/>
            <person name="Morin E."/>
            <person name="Kuo A."/>
            <person name="Drula E."/>
            <person name="Varga T."/>
            <person name="Kohler A."/>
            <person name="Feng B."/>
            <person name="Cao Y."/>
            <person name="Lipzen A."/>
            <person name="Daum C."/>
            <person name="Hundley H."/>
            <person name="Pangilinan J."/>
            <person name="Johnson J."/>
            <person name="Barry K."/>
            <person name="LaButti K."/>
            <person name="Ng V."/>
            <person name="Ahrendt S."/>
            <person name="Min B."/>
            <person name="Choi I.G."/>
            <person name="Park H."/>
            <person name="Plett J.M."/>
            <person name="Magnuson J."/>
            <person name="Spatafora J.W."/>
            <person name="Nagy L.G."/>
            <person name="Henrissat B."/>
            <person name="Grigoriev I.V."/>
            <person name="Yang Z.L."/>
            <person name="Xu J."/>
            <person name="Martin F.M."/>
        </authorList>
    </citation>
    <scope>NUCLEOTIDE SEQUENCE</scope>
    <source>
        <strain evidence="1">KUC20120723A-06</strain>
    </source>
</reference>
<evidence type="ECO:0000313" key="1">
    <source>
        <dbReference type="EMBL" id="KAH7923602.1"/>
    </source>
</evidence>
<protein>
    <submittedName>
        <fullName evidence="1">Uncharacterized protein</fullName>
    </submittedName>
</protein>
<keyword evidence="2" id="KW-1185">Reference proteome</keyword>
<dbReference type="Proteomes" id="UP000790709">
    <property type="component" value="Unassembled WGS sequence"/>
</dbReference>
<proteinExistence type="predicted"/>
<evidence type="ECO:0000313" key="2">
    <source>
        <dbReference type="Proteomes" id="UP000790709"/>
    </source>
</evidence>
<accession>A0ACB8BD21</accession>
<organism evidence="1 2">
    <name type="scientific">Leucogyrophana mollusca</name>
    <dbReference type="NCBI Taxonomy" id="85980"/>
    <lineage>
        <taxon>Eukaryota</taxon>
        <taxon>Fungi</taxon>
        <taxon>Dikarya</taxon>
        <taxon>Basidiomycota</taxon>
        <taxon>Agaricomycotina</taxon>
        <taxon>Agaricomycetes</taxon>
        <taxon>Agaricomycetidae</taxon>
        <taxon>Boletales</taxon>
        <taxon>Boletales incertae sedis</taxon>
        <taxon>Leucogyrophana</taxon>
    </lineage>
</organism>
<dbReference type="EMBL" id="MU266448">
    <property type="protein sequence ID" value="KAH7923602.1"/>
    <property type="molecule type" value="Genomic_DNA"/>
</dbReference>
<comment type="caution">
    <text evidence="1">The sequence shown here is derived from an EMBL/GenBank/DDBJ whole genome shotgun (WGS) entry which is preliminary data.</text>
</comment>
<name>A0ACB8BD21_9AGAM</name>
<gene>
    <name evidence="1" type="ORF">BV22DRAFT_572534</name>
</gene>
<sequence>MLRGSERASEGKGGDVVLEAGVAGQVFSLSQTRCVEIHAWCRAVDLKTVSSDSHEVQSNGRQHGAACMQVRQHRSRLTLSGSSPPNHWSPSSRITPSLRERVNVEPPISKPARPRHPRPQHPIEHLIKHPPTPPREAPLRNPSQSVTPPTSRTGLCSKNKTNSAGRKGRAANLAAGGLGLSQGKGAAEGGGEYMRMIRGRRAKNVLLDDSCAS</sequence>